<evidence type="ECO:0000256" key="3">
    <source>
        <dbReference type="ARBA" id="ARBA00022833"/>
    </source>
</evidence>
<dbReference type="RefSeq" id="XP_045962770.1">
    <property type="nucleotide sequence ID" value="XM_046106991.1"/>
</dbReference>
<reference evidence="6" key="1">
    <citation type="journal article" date="2021" name="Nat. Commun.">
        <title>Genetic determinants of endophytism in the Arabidopsis root mycobiome.</title>
        <authorList>
            <person name="Mesny F."/>
            <person name="Miyauchi S."/>
            <person name="Thiergart T."/>
            <person name="Pickel B."/>
            <person name="Atanasova L."/>
            <person name="Karlsson M."/>
            <person name="Huettel B."/>
            <person name="Barry K.W."/>
            <person name="Haridas S."/>
            <person name="Chen C."/>
            <person name="Bauer D."/>
            <person name="Andreopoulos W."/>
            <person name="Pangilinan J."/>
            <person name="LaButti K."/>
            <person name="Riley R."/>
            <person name="Lipzen A."/>
            <person name="Clum A."/>
            <person name="Drula E."/>
            <person name="Henrissat B."/>
            <person name="Kohler A."/>
            <person name="Grigoriev I.V."/>
            <person name="Martin F.M."/>
            <person name="Hacquard S."/>
        </authorList>
    </citation>
    <scope>NUCLEOTIDE SEQUENCE</scope>
    <source>
        <strain evidence="6">MPI-SDFR-AT-0073</strain>
    </source>
</reference>
<evidence type="ECO:0000256" key="2">
    <source>
        <dbReference type="ARBA" id="ARBA00022771"/>
    </source>
</evidence>
<accession>A0A9P9A2T1</accession>
<dbReference type="PROSITE" id="PS50089">
    <property type="entry name" value="ZF_RING_2"/>
    <property type="match status" value="1"/>
</dbReference>
<evidence type="ECO:0000313" key="6">
    <source>
        <dbReference type="EMBL" id="KAH6658536.1"/>
    </source>
</evidence>
<dbReference type="AlphaFoldDB" id="A0A9P9A2T1"/>
<proteinExistence type="predicted"/>
<evidence type="ECO:0000256" key="1">
    <source>
        <dbReference type="ARBA" id="ARBA00022723"/>
    </source>
</evidence>
<evidence type="ECO:0000259" key="5">
    <source>
        <dbReference type="PROSITE" id="PS50089"/>
    </source>
</evidence>
<sequence>MAELQQVTEYRGHRDERWDCDGQECPICLASLYSCTETGSIVDGGIDLEVGPSRGLTTSGSPPTKSSVKSTHVYLKEAETDVKPWRPQPINDDVVKLKRCQHLFHARCLASWFLRKRYDCPVCRTSYYQESGTKAMEDRGRELTYQPSIAIAPFF</sequence>
<organism evidence="6 7">
    <name type="scientific">Truncatella angustata</name>
    <dbReference type="NCBI Taxonomy" id="152316"/>
    <lineage>
        <taxon>Eukaryota</taxon>
        <taxon>Fungi</taxon>
        <taxon>Dikarya</taxon>
        <taxon>Ascomycota</taxon>
        <taxon>Pezizomycotina</taxon>
        <taxon>Sordariomycetes</taxon>
        <taxon>Xylariomycetidae</taxon>
        <taxon>Amphisphaeriales</taxon>
        <taxon>Sporocadaceae</taxon>
        <taxon>Truncatella</taxon>
    </lineage>
</organism>
<dbReference type="GO" id="GO:0061630">
    <property type="term" value="F:ubiquitin protein ligase activity"/>
    <property type="evidence" value="ECO:0007669"/>
    <property type="project" value="TreeGrafter"/>
</dbReference>
<gene>
    <name evidence="6" type="ORF">BKA67DRAFT_656724</name>
</gene>
<dbReference type="EMBL" id="JAGPXC010000002">
    <property type="protein sequence ID" value="KAH6658536.1"/>
    <property type="molecule type" value="Genomic_DNA"/>
</dbReference>
<dbReference type="PANTHER" id="PTHR45969">
    <property type="entry name" value="RING ZINC FINGER PROTEIN-RELATED"/>
    <property type="match status" value="1"/>
</dbReference>
<dbReference type="GO" id="GO:0008270">
    <property type="term" value="F:zinc ion binding"/>
    <property type="evidence" value="ECO:0007669"/>
    <property type="project" value="UniProtKB-KW"/>
</dbReference>
<keyword evidence="1" id="KW-0479">Metal-binding</keyword>
<keyword evidence="2 4" id="KW-0863">Zinc-finger</keyword>
<dbReference type="PANTHER" id="PTHR45969:SF69">
    <property type="entry name" value="FINGER DOMAIN PROTEIN, PUTATIVE (AFU_ORTHOLOGUE AFUA_3G12190)-RELATED"/>
    <property type="match status" value="1"/>
</dbReference>
<name>A0A9P9A2T1_9PEZI</name>
<keyword evidence="7" id="KW-1185">Reference proteome</keyword>
<evidence type="ECO:0000256" key="4">
    <source>
        <dbReference type="PROSITE-ProRule" id="PRU00175"/>
    </source>
</evidence>
<feature type="domain" description="RING-type" evidence="5">
    <location>
        <begin position="100"/>
        <end position="124"/>
    </location>
</feature>
<evidence type="ECO:0000313" key="7">
    <source>
        <dbReference type="Proteomes" id="UP000758603"/>
    </source>
</evidence>
<dbReference type="SUPFAM" id="SSF57850">
    <property type="entry name" value="RING/U-box"/>
    <property type="match status" value="1"/>
</dbReference>
<dbReference type="SMART" id="SM00184">
    <property type="entry name" value="RING"/>
    <property type="match status" value="1"/>
</dbReference>
<dbReference type="Proteomes" id="UP000758603">
    <property type="component" value="Unassembled WGS sequence"/>
</dbReference>
<comment type="caution">
    <text evidence="6">The sequence shown here is derived from an EMBL/GenBank/DDBJ whole genome shotgun (WGS) entry which is preliminary data.</text>
</comment>
<keyword evidence="3" id="KW-0862">Zinc</keyword>
<dbReference type="OrthoDB" id="8062037at2759"/>
<dbReference type="GeneID" id="70135882"/>
<dbReference type="InterPro" id="IPR001841">
    <property type="entry name" value="Znf_RING"/>
</dbReference>
<dbReference type="Pfam" id="PF13639">
    <property type="entry name" value="zf-RING_2"/>
    <property type="match status" value="1"/>
</dbReference>
<dbReference type="InterPro" id="IPR013083">
    <property type="entry name" value="Znf_RING/FYVE/PHD"/>
</dbReference>
<dbReference type="GO" id="GO:0016567">
    <property type="term" value="P:protein ubiquitination"/>
    <property type="evidence" value="ECO:0007669"/>
    <property type="project" value="TreeGrafter"/>
</dbReference>
<protein>
    <recommendedName>
        <fullName evidence="5">RING-type domain-containing protein</fullName>
    </recommendedName>
</protein>
<dbReference type="Gene3D" id="3.30.40.10">
    <property type="entry name" value="Zinc/RING finger domain, C3HC4 (zinc finger)"/>
    <property type="match status" value="1"/>
</dbReference>